<feature type="domain" description="Chromo" evidence="4">
    <location>
        <begin position="145"/>
        <end position="204"/>
    </location>
</feature>
<feature type="compositionally biased region" description="Acidic residues" evidence="3">
    <location>
        <begin position="121"/>
        <end position="135"/>
    </location>
</feature>
<feature type="region of interest" description="Disordered" evidence="3">
    <location>
        <begin position="1"/>
        <end position="148"/>
    </location>
</feature>
<dbReference type="Pfam" id="PF00385">
    <property type="entry name" value="Chromo"/>
    <property type="match status" value="1"/>
</dbReference>
<gene>
    <name evidence="5" type="ORF">CSSPTR1EN2_LOCUS4486</name>
</gene>
<dbReference type="PANTHER" id="PTHR47240:SF2">
    <property type="entry name" value="CHROMO DOMAIN-CONTAINING PROTEIN LHP1"/>
    <property type="match status" value="1"/>
</dbReference>
<comment type="subcellular location">
    <subcellularLocation>
        <location evidence="1">Nucleus</location>
    </subcellularLocation>
</comment>
<dbReference type="Proteomes" id="UP001497512">
    <property type="component" value="Chromosome 12"/>
</dbReference>
<dbReference type="InterPro" id="IPR044251">
    <property type="entry name" value="LHP1-like"/>
</dbReference>
<proteinExistence type="predicted"/>
<dbReference type="SUPFAM" id="SSF54160">
    <property type="entry name" value="Chromo domain-like"/>
    <property type="match status" value="1"/>
</dbReference>
<feature type="region of interest" description="Disordered" evidence="3">
    <location>
        <begin position="425"/>
        <end position="545"/>
    </location>
</feature>
<accession>A0ABP0TJY4</accession>
<organism evidence="5 6">
    <name type="scientific">Sphagnum troendelagicum</name>
    <dbReference type="NCBI Taxonomy" id="128251"/>
    <lineage>
        <taxon>Eukaryota</taxon>
        <taxon>Viridiplantae</taxon>
        <taxon>Streptophyta</taxon>
        <taxon>Embryophyta</taxon>
        <taxon>Bryophyta</taxon>
        <taxon>Sphagnophytina</taxon>
        <taxon>Sphagnopsida</taxon>
        <taxon>Sphagnales</taxon>
        <taxon>Sphagnaceae</taxon>
        <taxon>Sphagnum</taxon>
    </lineage>
</organism>
<feature type="compositionally biased region" description="Basic and acidic residues" evidence="3">
    <location>
        <begin position="61"/>
        <end position="104"/>
    </location>
</feature>
<feature type="region of interest" description="Disordered" evidence="3">
    <location>
        <begin position="199"/>
        <end position="348"/>
    </location>
</feature>
<dbReference type="InterPro" id="IPR023779">
    <property type="entry name" value="Chromodomain_CS"/>
</dbReference>
<dbReference type="EMBL" id="OZ019904">
    <property type="protein sequence ID" value="CAK9198537.1"/>
    <property type="molecule type" value="Genomic_DNA"/>
</dbReference>
<sequence length="614" mass="67488">MAKQRSSGQKSAQDYGDDSAAALTGGARLRPMQEVIRNSPNSQRPKRIRKKKQWDMPELLYTRKERISSRPKEGRKADAPTTRVKDNGKLGKEDAAKREKRDNNAEDGSEESNIDDHRNDDEEEEDSEEQDEESVHEETLGEGMFEIEAIRKKRTRKGKKEYFVKWRGWPEKDNTWEPYAHIQRCSDILEEFENRARRGKRKFGQYTLEGRRKRSSASTADEDVPSVSGGDETVKSSTDSYAVPQEKEGKSRRRGVLAGRVASPTSAEAARTLLDLPEEAPTNSLPAPSSDPAAPGTSIVAGNGHPDGENGVESQGKDAILKETATVATARERDQEMIGTGPGVGLKNCGSQVVSGATALADEARALPYAAKSDGPFVPSSEVSSRREQANIPAIATNVTMTPNSQQLVDETEQPGELGGVVETRHSDDELEMRNGVTANETIQGSSRSEGLAVGSKKRKIAAPRRVIQPQEPEDVQMAPDGIKEGGQTMEKEVSTHDGKETSEQQLGTTNLRNETPNHREYQSNPPGSEGVGKPPPSWEGNTGVANPPFITQILKAISYSNSVTDDKQDVVVLFKASRSDGEEVVVDNKFMRDNYPILLIEFYEQHLRYSTAT</sequence>
<dbReference type="PROSITE" id="PS50013">
    <property type="entry name" value="CHROMO_2"/>
    <property type="match status" value="1"/>
</dbReference>
<reference evidence="5" key="1">
    <citation type="submission" date="2024-02" db="EMBL/GenBank/DDBJ databases">
        <authorList>
            <consortium name="ELIXIR-Norway"/>
            <consortium name="Elixir Norway"/>
        </authorList>
    </citation>
    <scope>NUCLEOTIDE SEQUENCE</scope>
</reference>
<dbReference type="PROSITE" id="PS00598">
    <property type="entry name" value="CHROMO_1"/>
    <property type="match status" value="1"/>
</dbReference>
<protein>
    <recommendedName>
        <fullName evidence="4">Chromo domain-containing protein</fullName>
    </recommendedName>
</protein>
<dbReference type="SMART" id="SM00300">
    <property type="entry name" value="ChSh"/>
    <property type="match status" value="1"/>
</dbReference>
<keyword evidence="2" id="KW-0539">Nucleus</keyword>
<dbReference type="InterPro" id="IPR008251">
    <property type="entry name" value="Chromo_shadow_dom"/>
</dbReference>
<dbReference type="PANTHER" id="PTHR47240">
    <property type="entry name" value="CHROMO DOMAIN-CONTAINING PROTEIN LHP1"/>
    <property type="match status" value="1"/>
</dbReference>
<dbReference type="InterPro" id="IPR023780">
    <property type="entry name" value="Chromo_domain"/>
</dbReference>
<evidence type="ECO:0000256" key="1">
    <source>
        <dbReference type="ARBA" id="ARBA00004123"/>
    </source>
</evidence>
<feature type="compositionally biased region" description="Polar residues" evidence="3">
    <location>
        <begin position="1"/>
        <end position="12"/>
    </location>
</feature>
<evidence type="ECO:0000259" key="4">
    <source>
        <dbReference type="PROSITE" id="PS50013"/>
    </source>
</evidence>
<feature type="compositionally biased region" description="Polar residues" evidence="3">
    <location>
        <begin position="437"/>
        <end position="449"/>
    </location>
</feature>
<feature type="compositionally biased region" description="Low complexity" evidence="3">
    <location>
        <begin position="284"/>
        <end position="295"/>
    </location>
</feature>
<evidence type="ECO:0000256" key="2">
    <source>
        <dbReference type="ARBA" id="ARBA00023242"/>
    </source>
</evidence>
<evidence type="ECO:0000256" key="3">
    <source>
        <dbReference type="SAM" id="MobiDB-lite"/>
    </source>
</evidence>
<dbReference type="InterPro" id="IPR000953">
    <property type="entry name" value="Chromo/chromo_shadow_dom"/>
</dbReference>
<feature type="compositionally biased region" description="Basic and acidic residues" evidence="3">
    <location>
        <begin position="490"/>
        <end position="503"/>
    </location>
</feature>
<dbReference type="InterPro" id="IPR016197">
    <property type="entry name" value="Chromo-like_dom_sf"/>
</dbReference>
<evidence type="ECO:0000313" key="5">
    <source>
        <dbReference type="EMBL" id="CAK9198537.1"/>
    </source>
</evidence>
<evidence type="ECO:0000313" key="6">
    <source>
        <dbReference type="Proteomes" id="UP001497512"/>
    </source>
</evidence>
<keyword evidence="6" id="KW-1185">Reference proteome</keyword>
<name>A0ABP0TJY4_9BRYO</name>
<feature type="compositionally biased region" description="Polar residues" evidence="3">
    <location>
        <begin position="504"/>
        <end position="515"/>
    </location>
</feature>
<dbReference type="SMART" id="SM00298">
    <property type="entry name" value="CHROMO"/>
    <property type="match status" value="1"/>
</dbReference>
<dbReference type="CDD" id="cd00024">
    <property type="entry name" value="CD_CSD"/>
    <property type="match status" value="1"/>
</dbReference>
<dbReference type="Gene3D" id="2.40.50.40">
    <property type="match status" value="2"/>
</dbReference>